<dbReference type="Proteomes" id="UP000035682">
    <property type="component" value="Unplaced"/>
</dbReference>
<keyword evidence="2" id="KW-0732">Signal</keyword>
<evidence type="ECO:0000313" key="4">
    <source>
        <dbReference type="Proteomes" id="UP000035682"/>
    </source>
</evidence>
<dbReference type="AlphaFoldDB" id="A0A090KTA1"/>
<keyword evidence="4" id="KW-1185">Reference proteome</keyword>
<dbReference type="CTD" id="36385513"/>
<dbReference type="EMBL" id="LN609400">
    <property type="protein sequence ID" value="CEF60700.1"/>
    <property type="molecule type" value="Genomic_DNA"/>
</dbReference>
<organism evidence="3">
    <name type="scientific">Strongyloides ratti</name>
    <name type="common">Parasitic roundworm</name>
    <dbReference type="NCBI Taxonomy" id="34506"/>
    <lineage>
        <taxon>Eukaryota</taxon>
        <taxon>Metazoa</taxon>
        <taxon>Ecdysozoa</taxon>
        <taxon>Nematoda</taxon>
        <taxon>Chromadorea</taxon>
        <taxon>Rhabditida</taxon>
        <taxon>Tylenchina</taxon>
        <taxon>Panagrolaimomorpha</taxon>
        <taxon>Strongyloidoidea</taxon>
        <taxon>Strongyloididae</taxon>
        <taxon>Strongyloides</taxon>
    </lineage>
</organism>
<protein>
    <submittedName>
        <fullName evidence="5">Activin types I and II receptor domain-containing protein</fullName>
    </submittedName>
</protein>
<accession>A0A090KTA1</accession>
<dbReference type="RefSeq" id="XP_024499909.1">
    <property type="nucleotide sequence ID" value="XM_024645647.1"/>
</dbReference>
<dbReference type="OMA" id="LDLCACD"/>
<reference evidence="3" key="1">
    <citation type="submission" date="2014-09" db="EMBL/GenBank/DDBJ databases">
        <authorList>
            <person name="Aslett A.Martin."/>
        </authorList>
    </citation>
    <scope>NUCLEOTIDE SEQUENCE</scope>
    <source>
        <strain evidence="3">ED321 Heterogonic</strain>
    </source>
</reference>
<reference evidence="5" key="3">
    <citation type="submission" date="2020-12" db="UniProtKB">
        <authorList>
            <consortium name="WormBaseParasite"/>
        </authorList>
    </citation>
    <scope>IDENTIFICATION</scope>
</reference>
<evidence type="ECO:0000313" key="6">
    <source>
        <dbReference type="WormBase" id="SRAE_X000243300"/>
    </source>
</evidence>
<keyword evidence="1" id="KW-1133">Transmembrane helix</keyword>
<evidence type="ECO:0000313" key="5">
    <source>
        <dbReference type="WBParaSite" id="SRAE_X000243300.1"/>
    </source>
</evidence>
<evidence type="ECO:0000256" key="1">
    <source>
        <dbReference type="SAM" id="Phobius"/>
    </source>
</evidence>
<reference evidence="4" key="2">
    <citation type="submission" date="2014-09" db="EMBL/GenBank/DDBJ databases">
        <authorList>
            <person name="Martin A.A."/>
        </authorList>
    </citation>
    <scope>NUCLEOTIDE SEQUENCE</scope>
    <source>
        <strain evidence="4">ED321</strain>
    </source>
</reference>
<name>A0A090KTA1_STRRB</name>
<evidence type="ECO:0000313" key="3">
    <source>
        <dbReference type="EMBL" id="CEF60700.1"/>
    </source>
</evidence>
<gene>
    <name evidence="3 5 6" type="ORF">SRAE_X000243300</name>
</gene>
<dbReference type="WormBase" id="SRAE_X000243300">
    <property type="protein sequence ID" value="SRP02805"/>
    <property type="gene ID" value="WBGene00268019"/>
</dbReference>
<keyword evidence="1" id="KW-0472">Membrane</keyword>
<sequence length="183" mass="20113">MSKNKLTTSVSLLFFIINIKIVNGIKCYCTDETCSPYGACEANLCLVGITKNTNSVIRTCANDVRMPLGCRQQVDSKWSDLCACDQHFCNTFSYLRTQSRRDTGPNSGYHDIQQKIGPDISSDDALVFQRVDTPDYDFPGLPNPNAPLSTKTSLLTLLLVVVPLSVGAAAVIVVAFNYYCHLC</sequence>
<proteinExistence type="predicted"/>
<dbReference type="WBParaSite" id="SRAE_X000243300.1">
    <property type="protein sequence ID" value="SRAE_X000243300.1"/>
    <property type="gene ID" value="WBGene00268019"/>
</dbReference>
<dbReference type="OrthoDB" id="5802886at2759"/>
<feature type="transmembrane region" description="Helical" evidence="1">
    <location>
        <begin position="154"/>
        <end position="179"/>
    </location>
</feature>
<dbReference type="GeneID" id="36385513"/>
<evidence type="ECO:0000256" key="2">
    <source>
        <dbReference type="SAM" id="SignalP"/>
    </source>
</evidence>
<keyword evidence="1" id="KW-0812">Transmembrane</keyword>
<feature type="signal peptide" evidence="2">
    <location>
        <begin position="1"/>
        <end position="24"/>
    </location>
</feature>
<feature type="chain" id="PRO_5015030108" evidence="2">
    <location>
        <begin position="25"/>
        <end position="183"/>
    </location>
</feature>